<dbReference type="RefSeq" id="WP_370892295.1">
    <property type="nucleotide sequence ID" value="NZ_JBGJLR010000010.1"/>
</dbReference>
<dbReference type="Proteomes" id="UP001567350">
    <property type="component" value="Unassembled WGS sequence"/>
</dbReference>
<name>A0ABV4IF92_9BURK</name>
<dbReference type="InterPro" id="IPR052563">
    <property type="entry name" value="FliK"/>
</dbReference>
<keyword evidence="3" id="KW-0969">Cilium</keyword>
<reference evidence="3 4" key="1">
    <citation type="submission" date="2024-08" db="EMBL/GenBank/DDBJ databases">
        <authorList>
            <person name="Feng Z."/>
            <person name="Ronholm J."/>
        </authorList>
    </citation>
    <scope>NUCLEOTIDE SEQUENCE [LARGE SCALE GENOMIC DNA]</scope>
    <source>
        <strain evidence="3 4">4-AB0-8</strain>
    </source>
</reference>
<evidence type="ECO:0000256" key="1">
    <source>
        <dbReference type="SAM" id="MobiDB-lite"/>
    </source>
</evidence>
<dbReference type="EMBL" id="JBGJLR010000010">
    <property type="protein sequence ID" value="MEZ2739856.1"/>
    <property type="molecule type" value="Genomic_DNA"/>
</dbReference>
<feature type="region of interest" description="Disordered" evidence="1">
    <location>
        <begin position="1"/>
        <end position="32"/>
    </location>
</feature>
<evidence type="ECO:0000313" key="3">
    <source>
        <dbReference type="EMBL" id="MEZ2739856.1"/>
    </source>
</evidence>
<feature type="domain" description="Flagellar hook-length control protein-like C-terminal" evidence="2">
    <location>
        <begin position="298"/>
        <end position="373"/>
    </location>
</feature>
<dbReference type="PANTHER" id="PTHR37533">
    <property type="entry name" value="FLAGELLAR HOOK-LENGTH CONTROL PROTEIN"/>
    <property type="match status" value="1"/>
</dbReference>
<feature type="region of interest" description="Disordered" evidence="1">
    <location>
        <begin position="366"/>
        <end position="394"/>
    </location>
</feature>
<sequence>MDMKQAIAPTATKSPKPQTPEKIDKAKEVTEGQASAPVFSQLLQGLQGAEADTSATSFGAQAIDLAVPPDAALLTDALQSLPLGLSLESLVGQTQQLDKLDADAALQDGSFLQAKQDAGLLWATAGGLIAGAQPDVAVGQRIATVAAGVQSVVATPVQAGASAAVAVASAVLAEATDLADAVAQTVSEGLSTDTDAQGRVALHGAWKLEDPQMPVNPALQRLMGQVEQWAAASAGARPQAAERSESAKSAANTAEWLSAGQGSGTRLTEAAVQEAQSAQDAMLDPQAEAPVEDMRFWLQGKHQRAEVVLEKDGQPVRVQVSVRGNEAHVTFRADQAQTRELLDASLTQLREMLEQQGVQLAGVSVQADGQGQGGNGSPQQGSRNPWEASPVQQAQVAVPLVPELPAARSQRTQGLDLYA</sequence>
<accession>A0ABV4IF92</accession>
<dbReference type="Gene3D" id="3.30.750.140">
    <property type="match status" value="1"/>
</dbReference>
<organism evidence="3 4">
    <name type="scientific">Comamonas jiangduensis</name>
    <dbReference type="NCBI Taxonomy" id="1194168"/>
    <lineage>
        <taxon>Bacteria</taxon>
        <taxon>Pseudomonadati</taxon>
        <taxon>Pseudomonadota</taxon>
        <taxon>Betaproteobacteria</taxon>
        <taxon>Burkholderiales</taxon>
        <taxon>Comamonadaceae</taxon>
        <taxon>Comamonas</taxon>
    </lineage>
</organism>
<evidence type="ECO:0000259" key="2">
    <source>
        <dbReference type="Pfam" id="PF02120"/>
    </source>
</evidence>
<evidence type="ECO:0000313" key="4">
    <source>
        <dbReference type="Proteomes" id="UP001567350"/>
    </source>
</evidence>
<protein>
    <submittedName>
        <fullName evidence="3">Flagellar hook-length control protein FliK</fullName>
    </submittedName>
</protein>
<dbReference type="PANTHER" id="PTHR37533:SF2">
    <property type="entry name" value="FLAGELLAR HOOK-LENGTH CONTROL PROTEIN"/>
    <property type="match status" value="1"/>
</dbReference>
<feature type="region of interest" description="Disordered" evidence="1">
    <location>
        <begin position="233"/>
        <end position="253"/>
    </location>
</feature>
<feature type="compositionally biased region" description="Basic and acidic residues" evidence="1">
    <location>
        <begin position="19"/>
        <end position="30"/>
    </location>
</feature>
<keyword evidence="3" id="KW-0966">Cell projection</keyword>
<dbReference type="CDD" id="cd17470">
    <property type="entry name" value="T3SS_Flik_C"/>
    <property type="match status" value="1"/>
</dbReference>
<gene>
    <name evidence="3" type="ORF">ACBP88_10425</name>
</gene>
<proteinExistence type="predicted"/>
<comment type="caution">
    <text evidence="3">The sequence shown here is derived from an EMBL/GenBank/DDBJ whole genome shotgun (WGS) entry which is preliminary data.</text>
</comment>
<keyword evidence="3" id="KW-0282">Flagellum</keyword>
<dbReference type="InterPro" id="IPR021136">
    <property type="entry name" value="Flagellar_hook_control-like_C"/>
</dbReference>
<dbReference type="Pfam" id="PF02120">
    <property type="entry name" value="Flg_hook"/>
    <property type="match status" value="1"/>
</dbReference>
<keyword evidence="4" id="KW-1185">Reference proteome</keyword>
<dbReference type="InterPro" id="IPR038610">
    <property type="entry name" value="FliK-like_C_sf"/>
</dbReference>